<dbReference type="HOGENOM" id="CLU_1138689_0_0_1"/>
<dbReference type="VEuPathDB" id="MicrosporidiaDB:THOM_0551"/>
<reference evidence="2 3" key="1">
    <citation type="journal article" date="2012" name="PLoS Pathog.">
        <title>The genome of the obligate intracellular parasite Trachipleistophora hominis: new insights into microsporidian genome dynamics and reductive evolution.</title>
        <authorList>
            <person name="Heinz E."/>
            <person name="Williams T.A."/>
            <person name="Nakjang S."/>
            <person name="Noel C.J."/>
            <person name="Swan D.C."/>
            <person name="Goldberg A.V."/>
            <person name="Harris S.R."/>
            <person name="Weinmaier T."/>
            <person name="Markert S."/>
            <person name="Becher D."/>
            <person name="Bernhardt J."/>
            <person name="Dagan T."/>
            <person name="Hacker C."/>
            <person name="Lucocq J.M."/>
            <person name="Schweder T."/>
            <person name="Rattei T."/>
            <person name="Hall N."/>
            <person name="Hirt R.P."/>
            <person name="Embley T.M."/>
        </authorList>
    </citation>
    <scope>NUCLEOTIDE SEQUENCE [LARGE SCALE GENOMIC DNA]</scope>
</reference>
<name>L7JYI1_TRAHO</name>
<gene>
    <name evidence="2" type="ORF">THOM_0551</name>
</gene>
<dbReference type="OMA" id="HDSINGC"/>
<keyword evidence="3" id="KW-1185">Reference proteome</keyword>
<organism evidence="2 3">
    <name type="scientific">Trachipleistophora hominis</name>
    <name type="common">Microsporidian parasite</name>
    <dbReference type="NCBI Taxonomy" id="72359"/>
    <lineage>
        <taxon>Eukaryota</taxon>
        <taxon>Fungi</taxon>
        <taxon>Fungi incertae sedis</taxon>
        <taxon>Microsporidia</taxon>
        <taxon>Pleistophoridae</taxon>
        <taxon>Trachipleistophora</taxon>
    </lineage>
</organism>
<evidence type="ECO:0000313" key="3">
    <source>
        <dbReference type="Proteomes" id="UP000011185"/>
    </source>
</evidence>
<evidence type="ECO:0000256" key="1">
    <source>
        <dbReference type="SAM" id="SignalP"/>
    </source>
</evidence>
<dbReference type="InParanoid" id="L7JYI1"/>
<protein>
    <submittedName>
        <fullName evidence="2">Uncharacterized protein</fullName>
    </submittedName>
</protein>
<dbReference type="Proteomes" id="UP000011185">
    <property type="component" value="Unassembled WGS sequence"/>
</dbReference>
<accession>L7JYI1</accession>
<feature type="chain" id="PRO_5003978895" evidence="1">
    <location>
        <begin position="20"/>
        <end position="244"/>
    </location>
</feature>
<dbReference type="AlphaFoldDB" id="L7JYI1"/>
<feature type="signal peptide" evidence="1">
    <location>
        <begin position="1"/>
        <end position="19"/>
    </location>
</feature>
<proteinExistence type="predicted"/>
<keyword evidence="1" id="KW-0732">Signal</keyword>
<dbReference type="EMBL" id="JH993845">
    <property type="protein sequence ID" value="ELQ76523.1"/>
    <property type="molecule type" value="Genomic_DNA"/>
</dbReference>
<evidence type="ECO:0000313" key="2">
    <source>
        <dbReference type="EMBL" id="ELQ76523.1"/>
    </source>
</evidence>
<sequence length="244" mass="28343">MDHLISHIILHIILKTIQCSNFYGMQPEYTENSSVTNPETRTTNDPGCREAAYTSTQANEVKNTHNRTIKLIRAYETTHKYMFSVRASRLVGFKRLCDIINFTWRDCDQNRPEKFTIMLSNMNNNEISNHFKELKKLCINCSMSERKHLPVKALNKGKQRPMSASAEKMIEEYEKFMRHDSINGCIASLAKYSDTILSLSARERTVVAFKEFFMLFGDVINVKSYLNPENADEVTTIEIREFFL</sequence>